<protein>
    <submittedName>
        <fullName evidence="2">Uncharacterized protein</fullName>
    </submittedName>
</protein>
<dbReference type="InParanoid" id="D8TWX7"/>
<dbReference type="KEGG" id="vcn:VOLCADRAFT_91385"/>
<dbReference type="EMBL" id="GL378341">
    <property type="protein sequence ID" value="EFJ48230.1"/>
    <property type="molecule type" value="Genomic_DNA"/>
</dbReference>
<reference evidence="2 3" key="1">
    <citation type="journal article" date="2010" name="Science">
        <title>Genomic analysis of organismal complexity in the multicellular green alga Volvox carteri.</title>
        <authorList>
            <person name="Prochnik S.E."/>
            <person name="Umen J."/>
            <person name="Nedelcu A.M."/>
            <person name="Hallmann A."/>
            <person name="Miller S.M."/>
            <person name="Nishii I."/>
            <person name="Ferris P."/>
            <person name="Kuo A."/>
            <person name="Mitros T."/>
            <person name="Fritz-Laylin L.K."/>
            <person name="Hellsten U."/>
            <person name="Chapman J."/>
            <person name="Simakov O."/>
            <person name="Rensing S.A."/>
            <person name="Terry A."/>
            <person name="Pangilinan J."/>
            <person name="Kapitonov V."/>
            <person name="Jurka J."/>
            <person name="Salamov A."/>
            <person name="Shapiro H."/>
            <person name="Schmutz J."/>
            <person name="Grimwood J."/>
            <person name="Lindquist E."/>
            <person name="Lucas S."/>
            <person name="Grigoriev I.V."/>
            <person name="Schmitt R."/>
            <person name="Kirk D."/>
            <person name="Rokhsar D.S."/>
        </authorList>
    </citation>
    <scope>NUCLEOTIDE SEQUENCE [LARGE SCALE GENOMIC DNA]</scope>
    <source>
        <strain evidence="3">f. Nagariensis / Eve</strain>
    </source>
</reference>
<accession>D8TWX7</accession>
<keyword evidence="3" id="KW-1185">Reference proteome</keyword>
<proteinExistence type="predicted"/>
<gene>
    <name evidence="2" type="ORF">VOLCADRAFT_91385</name>
</gene>
<feature type="region of interest" description="Disordered" evidence="1">
    <location>
        <begin position="122"/>
        <end position="152"/>
    </location>
</feature>
<dbReference type="RefSeq" id="XP_002950915.1">
    <property type="nucleotide sequence ID" value="XM_002950869.1"/>
</dbReference>
<organism evidence="3">
    <name type="scientific">Volvox carteri f. nagariensis</name>
    <dbReference type="NCBI Taxonomy" id="3068"/>
    <lineage>
        <taxon>Eukaryota</taxon>
        <taxon>Viridiplantae</taxon>
        <taxon>Chlorophyta</taxon>
        <taxon>core chlorophytes</taxon>
        <taxon>Chlorophyceae</taxon>
        <taxon>CS clade</taxon>
        <taxon>Chlamydomonadales</taxon>
        <taxon>Volvocaceae</taxon>
        <taxon>Volvox</taxon>
    </lineage>
</organism>
<dbReference type="GeneID" id="9618156"/>
<evidence type="ECO:0000256" key="1">
    <source>
        <dbReference type="SAM" id="MobiDB-lite"/>
    </source>
</evidence>
<dbReference type="Proteomes" id="UP000001058">
    <property type="component" value="Unassembled WGS sequence"/>
</dbReference>
<evidence type="ECO:0000313" key="2">
    <source>
        <dbReference type="EMBL" id="EFJ48230.1"/>
    </source>
</evidence>
<evidence type="ECO:0000313" key="3">
    <source>
        <dbReference type="Proteomes" id="UP000001058"/>
    </source>
</evidence>
<dbReference type="AlphaFoldDB" id="D8TWX7"/>
<name>D8TWX7_VOLCA</name>
<sequence>MLESLPCSSRFCTTGPCELPFKRMVLKASVACKHTVGLIMGHRQRGGNEFQQLETVSAQQHEERASTFLEKSKCWWQRKNGYPGRQEQVELSSRSMTSSLICGDSANEPYFDEVAAVGRHRQPSLAKLKRAGASSPSPTAPFPPPQSVSVSG</sequence>